<sequence length="305" mass="34027">MLPGMPMHEGELTVSPETVRELVDAQFPEWRDLPVRSVRGHGTVNAIFRLGDRLTARFPRQPQEPETARRWLEREADAARELSGRTRFPTPEPVAVGGPGAGYPLPWSVQTWLPGVVATDRDPCGSYAFADDLAEFVTDVRAIDTGGRTFAGQGRGGDLWTHDDWVQTCLRHSEPLLDVPLLRRFWTAMRELPRGATPDLMNHTDLIPGNVLVSDWRLAGVLDVGGLGPADPALDLVGAWHLLDSGPRTALRRRLGCDDLEWERGRAWAFQQAMGLVWYYRESNPPMSRMGRRTLARITSEPPPA</sequence>
<name>A0A1C5J2D5_9ACTN</name>
<dbReference type="CDD" id="cd05155">
    <property type="entry name" value="APH_ChoK_like_1"/>
    <property type="match status" value="1"/>
</dbReference>
<evidence type="ECO:0000313" key="3">
    <source>
        <dbReference type="Proteomes" id="UP000199360"/>
    </source>
</evidence>
<dbReference type="SUPFAM" id="SSF56112">
    <property type="entry name" value="Protein kinase-like (PK-like)"/>
    <property type="match status" value="1"/>
</dbReference>
<organism evidence="2 3">
    <name type="scientific">Micromonospora humi</name>
    <dbReference type="NCBI Taxonomy" id="745366"/>
    <lineage>
        <taxon>Bacteria</taxon>
        <taxon>Bacillati</taxon>
        <taxon>Actinomycetota</taxon>
        <taxon>Actinomycetes</taxon>
        <taxon>Micromonosporales</taxon>
        <taxon>Micromonosporaceae</taxon>
        <taxon>Micromonospora</taxon>
    </lineage>
</organism>
<dbReference type="GO" id="GO:0016301">
    <property type="term" value="F:kinase activity"/>
    <property type="evidence" value="ECO:0007669"/>
    <property type="project" value="UniProtKB-KW"/>
</dbReference>
<reference evidence="3" key="1">
    <citation type="submission" date="2016-06" db="EMBL/GenBank/DDBJ databases">
        <authorList>
            <person name="Varghese N."/>
            <person name="Submissions Spin"/>
        </authorList>
    </citation>
    <scope>NUCLEOTIDE SEQUENCE [LARGE SCALE GENOMIC DNA]</scope>
    <source>
        <strain evidence="3">DSM 45647</strain>
    </source>
</reference>
<protein>
    <submittedName>
        <fullName evidence="2">Predicted kinase, aminoglycoside phosphotransferase (APT) family</fullName>
    </submittedName>
</protein>
<dbReference type="AlphaFoldDB" id="A0A1C5J2D5"/>
<dbReference type="EMBL" id="FMDM01000008">
    <property type="protein sequence ID" value="SCG64768.1"/>
    <property type="molecule type" value="Genomic_DNA"/>
</dbReference>
<evidence type="ECO:0000259" key="1">
    <source>
        <dbReference type="Pfam" id="PF01636"/>
    </source>
</evidence>
<dbReference type="Proteomes" id="UP000199360">
    <property type="component" value="Unassembled WGS sequence"/>
</dbReference>
<dbReference type="Pfam" id="PF01636">
    <property type="entry name" value="APH"/>
    <property type="match status" value="1"/>
</dbReference>
<feature type="domain" description="Aminoglycoside phosphotransferase" evidence="1">
    <location>
        <begin position="40"/>
        <end position="268"/>
    </location>
</feature>
<dbReference type="PANTHER" id="PTHR21310:SF42">
    <property type="entry name" value="BIFUNCTIONAL AAC_APH"/>
    <property type="match status" value="1"/>
</dbReference>
<dbReference type="InterPro" id="IPR002575">
    <property type="entry name" value="Aminoglycoside_PTrfase"/>
</dbReference>
<keyword evidence="2" id="KW-0808">Transferase</keyword>
<dbReference type="STRING" id="745366.GA0070213_108140"/>
<gene>
    <name evidence="2" type="ORF">GA0070213_108140</name>
</gene>
<keyword evidence="2" id="KW-0418">Kinase</keyword>
<proteinExistence type="predicted"/>
<dbReference type="Gene3D" id="3.90.1200.10">
    <property type="match status" value="1"/>
</dbReference>
<dbReference type="InterPro" id="IPR011009">
    <property type="entry name" value="Kinase-like_dom_sf"/>
</dbReference>
<dbReference type="Gene3D" id="3.30.200.20">
    <property type="entry name" value="Phosphorylase Kinase, domain 1"/>
    <property type="match status" value="1"/>
</dbReference>
<accession>A0A1C5J2D5</accession>
<dbReference type="InterPro" id="IPR051678">
    <property type="entry name" value="AGP_Transferase"/>
</dbReference>
<dbReference type="PANTHER" id="PTHR21310">
    <property type="entry name" value="AMINOGLYCOSIDE PHOSPHOTRANSFERASE-RELATED-RELATED"/>
    <property type="match status" value="1"/>
</dbReference>
<keyword evidence="3" id="KW-1185">Reference proteome</keyword>
<evidence type="ECO:0000313" key="2">
    <source>
        <dbReference type="EMBL" id="SCG64768.1"/>
    </source>
</evidence>